<sequence>MIKLYQNYFSYENTNPPINKGDLVYSHSRKRVFQVKGKGSIGLSLNYKFPKGNEKNGGNFIIEGHKFYKINPNLSNGRNTSNNIENYVSFLKTFFWEKKIPLHYGF</sequence>
<name>A0A0B7IJI0_9FLAO</name>
<dbReference type="EMBL" id="CDOK01000156">
    <property type="protein sequence ID" value="CEN52046.1"/>
    <property type="molecule type" value="Genomic_DNA"/>
</dbReference>
<evidence type="ECO:0000313" key="1">
    <source>
        <dbReference type="EMBL" id="CEN52046.1"/>
    </source>
</evidence>
<accession>A0A0B7IJI0</accession>
<proteinExistence type="predicted"/>
<dbReference type="AlphaFoldDB" id="A0A0B7IJI0"/>
<reference evidence="2" key="1">
    <citation type="submission" date="2015-01" db="EMBL/GenBank/DDBJ databases">
        <authorList>
            <person name="MANFREDI Pablo"/>
        </authorList>
    </citation>
    <scope>NUCLEOTIDE SEQUENCE [LARGE SCALE GENOMIC DNA]</scope>
    <source>
        <strain evidence="2">Cc11</strain>
    </source>
</reference>
<gene>
    <name evidence="1" type="ORF">CCAN11_2390002</name>
</gene>
<evidence type="ECO:0000313" key="2">
    <source>
        <dbReference type="Proteomes" id="UP000039370"/>
    </source>
</evidence>
<dbReference type="Proteomes" id="UP000039370">
    <property type="component" value="Unassembled WGS sequence"/>
</dbReference>
<organism evidence="1 2">
    <name type="scientific">Capnocytophaga canimorsus</name>
    <dbReference type="NCBI Taxonomy" id="28188"/>
    <lineage>
        <taxon>Bacteria</taxon>
        <taxon>Pseudomonadati</taxon>
        <taxon>Bacteroidota</taxon>
        <taxon>Flavobacteriia</taxon>
        <taxon>Flavobacteriales</taxon>
        <taxon>Flavobacteriaceae</taxon>
        <taxon>Capnocytophaga</taxon>
    </lineage>
</organism>
<protein>
    <submittedName>
        <fullName evidence="1">Uncharacterized protein</fullName>
    </submittedName>
</protein>